<dbReference type="SUPFAM" id="SSF54862">
    <property type="entry name" value="4Fe-4S ferredoxins"/>
    <property type="match status" value="1"/>
</dbReference>
<evidence type="ECO:0000256" key="1">
    <source>
        <dbReference type="ARBA" id="ARBA00001966"/>
    </source>
</evidence>
<dbReference type="PANTHER" id="PTHR24960">
    <property type="entry name" value="PHOTOSYSTEM I IRON-SULFUR CENTER-RELATED"/>
    <property type="match status" value="1"/>
</dbReference>
<comment type="function">
    <text evidence="2">Ferredoxins are iron-sulfur proteins that transfer electrons in a wide variety of metabolic reactions.</text>
</comment>
<keyword evidence="4" id="KW-0004">4Fe-4S</keyword>
<sequence>MIFYFSGTGNSRWAARRLAELTGDTAIDLARLDKAPDCSGETRIGLVFPVYAWGLPEPVETFARTLPRTGAFTFAVATCGSEAGHALKKLDRLFPLRSSYSLVMPNNYILGADLDDEATARAKIDAAEKELAVIAREVAAAQPVCRVREGSLAALKSSVVHYGFNRFARSTKAFYATNACTGCGRCAKDCPAGTIRLENGRPVWGDKCYQCLRCLHSCPVQAIQYGKGTETKGRYTIEQYRPL</sequence>
<evidence type="ECO:0000313" key="10">
    <source>
        <dbReference type="Proteomes" id="UP000003438"/>
    </source>
</evidence>
<dbReference type="InterPro" id="IPR047964">
    <property type="entry name" value="EFR1-like"/>
</dbReference>
<evidence type="ECO:0000313" key="9">
    <source>
        <dbReference type="EMBL" id="EFB75415.1"/>
    </source>
</evidence>
<dbReference type="OrthoDB" id="9813995at2"/>
<dbReference type="Pfam" id="PF13187">
    <property type="entry name" value="Fer4_9"/>
    <property type="match status" value="1"/>
</dbReference>
<dbReference type="STRING" id="411471.SUBVAR_06268"/>
<dbReference type="SUPFAM" id="SSF52218">
    <property type="entry name" value="Flavoproteins"/>
    <property type="match status" value="1"/>
</dbReference>
<keyword evidence="5" id="KW-0479">Metal-binding</keyword>
<evidence type="ECO:0000259" key="8">
    <source>
        <dbReference type="PROSITE" id="PS51379"/>
    </source>
</evidence>
<comment type="cofactor">
    <cofactor evidence="1">
        <name>[4Fe-4S] cluster</name>
        <dbReference type="ChEBI" id="CHEBI:49883"/>
    </cofactor>
</comment>
<accession>D1PPF3</accession>
<dbReference type="Gene3D" id="3.40.50.360">
    <property type="match status" value="1"/>
</dbReference>
<keyword evidence="10" id="KW-1185">Reference proteome</keyword>
<protein>
    <recommendedName>
        <fullName evidence="3">Ferredoxin</fullName>
    </recommendedName>
</protein>
<keyword evidence="6" id="KW-0408">Iron</keyword>
<dbReference type="AlphaFoldDB" id="D1PPF3"/>
<name>D1PPF3_9FIRM</name>
<dbReference type="RefSeq" id="WP_007047633.1">
    <property type="nucleotide sequence ID" value="NZ_GG704769.1"/>
</dbReference>
<evidence type="ECO:0000256" key="5">
    <source>
        <dbReference type="ARBA" id="ARBA00022723"/>
    </source>
</evidence>
<dbReference type="eggNOG" id="COG1143">
    <property type="taxonomic scope" value="Bacteria"/>
</dbReference>
<dbReference type="Proteomes" id="UP000003438">
    <property type="component" value="Unassembled WGS sequence"/>
</dbReference>
<dbReference type="PANTHER" id="PTHR24960:SF79">
    <property type="entry name" value="PHOTOSYSTEM I IRON-SULFUR CENTER"/>
    <property type="match status" value="1"/>
</dbReference>
<organism evidence="9 10">
    <name type="scientific">Subdoligranulum variabile DSM 15176</name>
    <dbReference type="NCBI Taxonomy" id="411471"/>
    <lineage>
        <taxon>Bacteria</taxon>
        <taxon>Bacillati</taxon>
        <taxon>Bacillota</taxon>
        <taxon>Clostridia</taxon>
        <taxon>Eubacteriales</taxon>
        <taxon>Oscillospiraceae</taxon>
        <taxon>Subdoligranulum</taxon>
    </lineage>
</organism>
<keyword evidence="7" id="KW-0411">Iron-sulfur</keyword>
<dbReference type="InterPro" id="IPR017896">
    <property type="entry name" value="4Fe4S_Fe-S-bd"/>
</dbReference>
<dbReference type="InterPro" id="IPR029039">
    <property type="entry name" value="Flavoprotein-like_sf"/>
</dbReference>
<dbReference type="PROSITE" id="PS00198">
    <property type="entry name" value="4FE4S_FER_1"/>
    <property type="match status" value="2"/>
</dbReference>
<proteinExistence type="predicted"/>
<feature type="domain" description="4Fe-4S ferredoxin-type" evidence="8">
    <location>
        <begin position="171"/>
        <end position="200"/>
    </location>
</feature>
<evidence type="ECO:0000256" key="7">
    <source>
        <dbReference type="ARBA" id="ARBA00023014"/>
    </source>
</evidence>
<evidence type="ECO:0000256" key="6">
    <source>
        <dbReference type="ARBA" id="ARBA00023004"/>
    </source>
</evidence>
<evidence type="ECO:0000256" key="3">
    <source>
        <dbReference type="ARBA" id="ARBA00013529"/>
    </source>
</evidence>
<dbReference type="EMBL" id="ACBY02000026">
    <property type="protein sequence ID" value="EFB75415.1"/>
    <property type="molecule type" value="Genomic_DNA"/>
</dbReference>
<reference evidence="9" key="1">
    <citation type="submission" date="2009-12" db="EMBL/GenBank/DDBJ databases">
        <authorList>
            <person name="Weinstock G."/>
            <person name="Sodergren E."/>
            <person name="Clifton S."/>
            <person name="Fulton L."/>
            <person name="Fulton B."/>
            <person name="Courtney L."/>
            <person name="Fronick C."/>
            <person name="Harrison M."/>
            <person name="Strong C."/>
            <person name="Farmer C."/>
            <person name="Delahaunty K."/>
            <person name="Markovic C."/>
            <person name="Hall O."/>
            <person name="Minx P."/>
            <person name="Tomlinson C."/>
            <person name="Mitreva M."/>
            <person name="Nelson J."/>
            <person name="Hou S."/>
            <person name="Wollam A."/>
            <person name="Pepin K.H."/>
            <person name="Johnson M."/>
            <person name="Bhonagiri V."/>
            <person name="Nash W.E."/>
            <person name="Warren W."/>
            <person name="Chinwalla A."/>
            <person name="Mardis E.R."/>
            <person name="Wilson R.K."/>
        </authorList>
    </citation>
    <scope>NUCLEOTIDE SEQUENCE [LARGE SCALE GENOMIC DNA]</scope>
    <source>
        <strain evidence="9">DSM 15176</strain>
    </source>
</reference>
<dbReference type="NCBIfam" id="NF038196">
    <property type="entry name" value="ferrodoxin_EFR1"/>
    <property type="match status" value="1"/>
</dbReference>
<dbReference type="HOGENOM" id="CLU_068049_0_0_9"/>
<evidence type="ECO:0000256" key="4">
    <source>
        <dbReference type="ARBA" id="ARBA00022485"/>
    </source>
</evidence>
<dbReference type="InterPro" id="IPR050157">
    <property type="entry name" value="PSI_iron-sulfur_center"/>
</dbReference>
<dbReference type="Gene3D" id="3.30.70.20">
    <property type="match status" value="1"/>
</dbReference>
<gene>
    <name evidence="9" type="ORF">SUBVAR_06268</name>
</gene>
<dbReference type="InterPro" id="IPR017900">
    <property type="entry name" value="4Fe4S_Fe_S_CS"/>
</dbReference>
<feature type="domain" description="4Fe-4S ferredoxin-type" evidence="8">
    <location>
        <begin position="206"/>
        <end position="228"/>
    </location>
</feature>
<dbReference type="GO" id="GO:0051539">
    <property type="term" value="F:4 iron, 4 sulfur cluster binding"/>
    <property type="evidence" value="ECO:0007669"/>
    <property type="project" value="UniProtKB-KW"/>
</dbReference>
<dbReference type="PROSITE" id="PS51379">
    <property type="entry name" value="4FE4S_FER_2"/>
    <property type="match status" value="2"/>
</dbReference>
<comment type="caution">
    <text evidence="9">The sequence shown here is derived from an EMBL/GenBank/DDBJ whole genome shotgun (WGS) entry which is preliminary data.</text>
</comment>
<dbReference type="GO" id="GO:0046872">
    <property type="term" value="F:metal ion binding"/>
    <property type="evidence" value="ECO:0007669"/>
    <property type="project" value="UniProtKB-KW"/>
</dbReference>
<evidence type="ECO:0000256" key="2">
    <source>
        <dbReference type="ARBA" id="ARBA00003532"/>
    </source>
</evidence>